<sequence length="138" mass="17014">MLNIIYFSSVPWYYLKQRSHELTEAFSKLGNVNNVFYFSYFEYFGSSQFSFNRLKRFFLNDYINVKKNFIVVNPKILFPEKVFKNFFKRLNLQRRQREIIKVLRRYTSLKNYKNLVIVSHPLILEYIHEDLIKKKIYI</sequence>
<keyword evidence="2" id="KW-1185">Reference proteome</keyword>
<accession>A0A1L8D517</accession>
<dbReference type="Proteomes" id="UP000187338">
    <property type="component" value="Unassembled WGS sequence"/>
</dbReference>
<evidence type="ECO:0000313" key="1">
    <source>
        <dbReference type="EMBL" id="GAV26214.1"/>
    </source>
</evidence>
<comment type="caution">
    <text evidence="1">The sequence shown here is derived from an EMBL/GenBank/DDBJ whole genome shotgun (WGS) entry which is preliminary data.</text>
</comment>
<gene>
    <name evidence="1" type="ORF">ciss_21470</name>
</gene>
<protein>
    <submittedName>
        <fullName evidence="1">Uncharacterized protein</fullName>
    </submittedName>
</protein>
<evidence type="ECO:0000313" key="2">
    <source>
        <dbReference type="Proteomes" id="UP000187338"/>
    </source>
</evidence>
<dbReference type="EMBL" id="BDJL01000132">
    <property type="protein sequence ID" value="GAV26214.1"/>
    <property type="molecule type" value="Genomic_DNA"/>
</dbReference>
<reference evidence="2" key="1">
    <citation type="submission" date="2016-12" db="EMBL/GenBank/DDBJ databases">
        <title>Draft Genome Sequences od Carboxydothermus pertinax and islandicus, Hydrogenogenic Carboxydotrophic Bacteria.</title>
        <authorList>
            <person name="Fukuyama Y."/>
            <person name="Ohmae K."/>
            <person name="Yoneda Y."/>
            <person name="Yoshida T."/>
            <person name="Sako Y."/>
        </authorList>
    </citation>
    <scope>NUCLEOTIDE SEQUENCE [LARGE SCALE GENOMIC DNA]</scope>
    <source>
        <strain evidence="2">SET</strain>
    </source>
</reference>
<dbReference type="AlphaFoldDB" id="A0A1L8D517"/>
<dbReference type="STRING" id="661089.ciss_21470"/>
<organism evidence="1 2">
    <name type="scientific">Carboxydothermus islandicus</name>
    <dbReference type="NCBI Taxonomy" id="661089"/>
    <lineage>
        <taxon>Bacteria</taxon>
        <taxon>Bacillati</taxon>
        <taxon>Bacillota</taxon>
        <taxon>Clostridia</taxon>
        <taxon>Thermoanaerobacterales</taxon>
        <taxon>Thermoanaerobacteraceae</taxon>
        <taxon>Carboxydothermus</taxon>
    </lineage>
</organism>
<name>A0A1L8D517_9THEO</name>
<proteinExistence type="predicted"/>